<comment type="catalytic activity">
    <reaction evidence="7">
        <text>CDP-1L-myo-inositol + 1D-myo-inositol 3-phosphate = bis(1L-myo-inositol) 3,1'-phosphate 1-phosphate + CMP + H(+)</text>
        <dbReference type="Rhea" id="RHEA:31327"/>
        <dbReference type="ChEBI" id="CHEBI:15378"/>
        <dbReference type="ChEBI" id="CHEBI:58401"/>
        <dbReference type="ChEBI" id="CHEBI:60377"/>
        <dbReference type="ChEBI" id="CHEBI:62573"/>
        <dbReference type="ChEBI" id="CHEBI:62576"/>
        <dbReference type="EC" id="2.7.8.34"/>
    </reaction>
</comment>
<dbReference type="GO" id="GO:0008654">
    <property type="term" value="P:phospholipid biosynthetic process"/>
    <property type="evidence" value="ECO:0007669"/>
    <property type="project" value="InterPro"/>
</dbReference>
<evidence type="ECO:0000256" key="7">
    <source>
        <dbReference type="ARBA" id="ARBA00049235"/>
    </source>
</evidence>
<keyword evidence="8" id="KW-0472">Membrane</keyword>
<dbReference type="InterPro" id="IPR029044">
    <property type="entry name" value="Nucleotide-diphossugar_trans"/>
</dbReference>
<keyword evidence="10" id="KW-1185">Reference proteome</keyword>
<protein>
    <recommendedName>
        <fullName evidence="6">Bifunctional IPC transferase and DIPP synthase</fullName>
        <ecNumber evidence="4">2.7.7.74</ecNumber>
        <ecNumber evidence="5">2.7.8.34</ecNumber>
    </recommendedName>
</protein>
<sequence>MATRMTEDATPAPCALQRVAGVTLLERHLRFLRKLDVREAVVRISGPVAPFEAVCARLAQLKLHVVLVSDGQALSDALSASSQSDWLVLDGSVLVDHRLPTILAERQESRIAVSGPDQVFAGCARLRTTEVQRLSDADRGLSGMLGDLLREGAAEPIDLMSLPTYVPDMRRDLAYYWHPIRRREDAQHGKQILLKAAQKGSLDWPAKFIHPRIESWIVQQICTWPITPNQVTLICNILAYFAAYHFAFGRPGWAIVAALCVGVLDGVDGRLARVKQLTSKFGGFIEHTGDAIYEYTWHFAIAYGLASAGYGTVPYMLACAIIGADMAEKVCMHIFERRQGLSLDDYSAFDRGFRLIVARRNTLMWTLIPFVVFNALYVGYWVLAIYALITLFERVLRVGFHVLYRPQVQTQL</sequence>
<comment type="caution">
    <text evidence="9">The sequence shown here is derived from an EMBL/GenBank/DDBJ whole genome shotgun (WGS) entry which is preliminary data.</text>
</comment>
<comment type="similarity">
    <text evidence="2">In the C-terminal section; belongs to the CDP-alcohol phosphatidyltransferase class-I family.</text>
</comment>
<keyword evidence="8" id="KW-0812">Transmembrane</keyword>
<feature type="transmembrane region" description="Helical" evidence="8">
    <location>
        <begin position="363"/>
        <end position="389"/>
    </location>
</feature>
<dbReference type="GO" id="GO:0016780">
    <property type="term" value="F:phosphotransferase activity, for other substituted phosphate groups"/>
    <property type="evidence" value="ECO:0007669"/>
    <property type="project" value="InterPro"/>
</dbReference>
<dbReference type="HOGENOM" id="CLU_655049_0_0_7"/>
<keyword evidence="8" id="KW-1133">Transmembrane helix</keyword>
<name>W4MEC3_9BACT</name>
<evidence type="ECO:0000313" key="10">
    <source>
        <dbReference type="Proteomes" id="UP000019140"/>
    </source>
</evidence>
<comment type="catalytic activity">
    <reaction evidence="1">
        <text>1D-myo-inositol 3-phosphate + CTP + H(+) = CDP-1L-myo-inositol + diphosphate</text>
        <dbReference type="Rhea" id="RHEA:30647"/>
        <dbReference type="ChEBI" id="CHEBI:15378"/>
        <dbReference type="ChEBI" id="CHEBI:33019"/>
        <dbReference type="ChEBI" id="CHEBI:37563"/>
        <dbReference type="ChEBI" id="CHEBI:58401"/>
        <dbReference type="ChEBI" id="CHEBI:62573"/>
        <dbReference type="EC" id="2.7.7.74"/>
    </reaction>
</comment>
<evidence type="ECO:0000256" key="1">
    <source>
        <dbReference type="ARBA" id="ARBA00000729"/>
    </source>
</evidence>
<dbReference type="EC" id="2.7.7.74" evidence="4"/>
<evidence type="ECO:0000256" key="8">
    <source>
        <dbReference type="SAM" id="Phobius"/>
    </source>
</evidence>
<dbReference type="EMBL" id="AZHX01000259">
    <property type="protein sequence ID" value="ETX08266.1"/>
    <property type="molecule type" value="Genomic_DNA"/>
</dbReference>
<dbReference type="Gene3D" id="1.20.120.1760">
    <property type="match status" value="1"/>
</dbReference>
<reference evidence="9 10" key="1">
    <citation type="journal article" date="2014" name="Nature">
        <title>An environmental bacterial taxon with a large and distinct metabolic repertoire.</title>
        <authorList>
            <person name="Wilson M.C."/>
            <person name="Mori T."/>
            <person name="Ruckert C."/>
            <person name="Uria A.R."/>
            <person name="Helf M.J."/>
            <person name="Takada K."/>
            <person name="Gernert C."/>
            <person name="Steffens U.A."/>
            <person name="Heycke N."/>
            <person name="Schmitt S."/>
            <person name="Rinke C."/>
            <person name="Helfrich E.J."/>
            <person name="Brachmann A.O."/>
            <person name="Gurgui C."/>
            <person name="Wakimoto T."/>
            <person name="Kracht M."/>
            <person name="Crusemann M."/>
            <person name="Hentschel U."/>
            <person name="Abe I."/>
            <person name="Matsunaga S."/>
            <person name="Kalinowski J."/>
            <person name="Takeyama H."/>
            <person name="Piel J."/>
        </authorList>
    </citation>
    <scope>NUCLEOTIDE SEQUENCE [LARGE SCALE GENOMIC DNA]</scope>
    <source>
        <strain evidence="10">TSY2</strain>
    </source>
</reference>
<proteinExistence type="inferred from homology"/>
<dbReference type="EC" id="2.7.8.34" evidence="5"/>
<dbReference type="SUPFAM" id="SSF53448">
    <property type="entry name" value="Nucleotide-diphospho-sugar transferases"/>
    <property type="match status" value="1"/>
</dbReference>
<evidence type="ECO:0000256" key="2">
    <source>
        <dbReference type="ARBA" id="ARBA00006982"/>
    </source>
</evidence>
<dbReference type="InterPro" id="IPR000462">
    <property type="entry name" value="CDP-OH_P_trans"/>
</dbReference>
<evidence type="ECO:0000256" key="3">
    <source>
        <dbReference type="ARBA" id="ARBA00007897"/>
    </source>
</evidence>
<evidence type="ECO:0000256" key="4">
    <source>
        <dbReference type="ARBA" id="ARBA00012504"/>
    </source>
</evidence>
<dbReference type="Proteomes" id="UP000019140">
    <property type="component" value="Unassembled WGS sequence"/>
</dbReference>
<gene>
    <name evidence="9" type="ORF">ETSY2_06405</name>
</gene>
<evidence type="ECO:0000313" key="9">
    <source>
        <dbReference type="EMBL" id="ETX08266.1"/>
    </source>
</evidence>
<dbReference type="AlphaFoldDB" id="W4MEC3"/>
<accession>W4MEC3</accession>
<comment type="similarity">
    <text evidence="3">In the N-terminal section; belongs to the MobA family.</text>
</comment>
<dbReference type="InterPro" id="IPR043130">
    <property type="entry name" value="CDP-OH_PTrfase_TM_dom"/>
</dbReference>
<organism evidence="9 10">
    <name type="scientific">Candidatus Entotheonella gemina</name>
    <dbReference type="NCBI Taxonomy" id="1429439"/>
    <lineage>
        <taxon>Bacteria</taxon>
        <taxon>Pseudomonadati</taxon>
        <taxon>Nitrospinota/Tectimicrobiota group</taxon>
        <taxon>Candidatus Tectimicrobiota</taxon>
        <taxon>Candidatus Entotheonellia</taxon>
        <taxon>Candidatus Entotheonellales</taxon>
        <taxon>Candidatus Entotheonellaceae</taxon>
        <taxon>Candidatus Entotheonella</taxon>
    </lineage>
</organism>
<dbReference type="Pfam" id="PF01066">
    <property type="entry name" value="CDP-OH_P_transf"/>
    <property type="match status" value="1"/>
</dbReference>
<evidence type="ECO:0000256" key="5">
    <source>
        <dbReference type="ARBA" id="ARBA00013268"/>
    </source>
</evidence>
<dbReference type="GO" id="GO:0016020">
    <property type="term" value="C:membrane"/>
    <property type="evidence" value="ECO:0007669"/>
    <property type="project" value="InterPro"/>
</dbReference>
<evidence type="ECO:0000256" key="6">
    <source>
        <dbReference type="ARBA" id="ARBA00018322"/>
    </source>
</evidence>